<sequence>MSDWSSAVQRQEIKEVVEAILEELKTTIGYEDLGEEVLEELTLFASLSEKKRTAAVKDRLVEELGLGRSATGRNLGNDEEKLADVEVVLRKKETASVIVKVIEEMPDYIGKVKMFEDVSEDIGPWLNRLGRAMILQKTVEEEKVLVVMTLVCDEIVLCIERETEKKPESTYKNICNFFKDRYDGQLARSTIKSKLKNFKVDPMTPKFEEQLRELAELVRKSQPNASEEAIVEAQCNRFEREIEEWDTLWNKATSQEWRSSSELISALVSTNDHLKRKKERGLLRKKVSGIHSRHDNHFGKQHDEKGKVKNVLSCFGCGEQGHKRYECLKKGKVEPFIQSKLCEIKEVKEKPKLEYVKPMNLDER</sequence>
<dbReference type="WBParaSite" id="SVE_1165800.1">
    <property type="protein sequence ID" value="SVE_1165800.1"/>
    <property type="gene ID" value="SVE_1165800"/>
</dbReference>
<evidence type="ECO:0000313" key="3">
    <source>
        <dbReference type="Proteomes" id="UP000035680"/>
    </source>
</evidence>
<dbReference type="PROSITE" id="PS50158">
    <property type="entry name" value="ZF_CCHC"/>
    <property type="match status" value="1"/>
</dbReference>
<evidence type="ECO:0000313" key="4">
    <source>
        <dbReference type="WBParaSite" id="SVE_1165800.1"/>
    </source>
</evidence>
<evidence type="ECO:0000259" key="2">
    <source>
        <dbReference type="PROSITE" id="PS50158"/>
    </source>
</evidence>
<keyword evidence="1" id="KW-0862">Zinc</keyword>
<reference evidence="3" key="1">
    <citation type="submission" date="2014-07" db="EMBL/GenBank/DDBJ databases">
        <authorList>
            <person name="Martin A.A"/>
            <person name="De Silva N."/>
        </authorList>
    </citation>
    <scope>NUCLEOTIDE SEQUENCE</scope>
</reference>
<dbReference type="Proteomes" id="UP000035680">
    <property type="component" value="Unassembled WGS sequence"/>
</dbReference>
<evidence type="ECO:0000256" key="1">
    <source>
        <dbReference type="PROSITE-ProRule" id="PRU00047"/>
    </source>
</evidence>
<keyword evidence="3" id="KW-1185">Reference proteome</keyword>
<feature type="domain" description="CCHC-type" evidence="2">
    <location>
        <begin position="314"/>
        <end position="327"/>
    </location>
</feature>
<dbReference type="AlphaFoldDB" id="A0A0K0FQG8"/>
<organism evidence="3 4">
    <name type="scientific">Strongyloides venezuelensis</name>
    <name type="common">Threadworm</name>
    <dbReference type="NCBI Taxonomy" id="75913"/>
    <lineage>
        <taxon>Eukaryota</taxon>
        <taxon>Metazoa</taxon>
        <taxon>Ecdysozoa</taxon>
        <taxon>Nematoda</taxon>
        <taxon>Chromadorea</taxon>
        <taxon>Rhabditida</taxon>
        <taxon>Tylenchina</taxon>
        <taxon>Panagrolaimomorpha</taxon>
        <taxon>Strongyloidoidea</taxon>
        <taxon>Strongyloididae</taxon>
        <taxon>Strongyloides</taxon>
    </lineage>
</organism>
<dbReference type="STRING" id="75913.A0A0K0FQG8"/>
<accession>A0A0K0FQG8</accession>
<dbReference type="GO" id="GO:0003676">
    <property type="term" value="F:nucleic acid binding"/>
    <property type="evidence" value="ECO:0007669"/>
    <property type="project" value="InterPro"/>
</dbReference>
<dbReference type="InterPro" id="IPR001878">
    <property type="entry name" value="Znf_CCHC"/>
</dbReference>
<protein>
    <submittedName>
        <fullName evidence="4">CCHC-type domain-containing protein</fullName>
    </submittedName>
</protein>
<keyword evidence="1" id="KW-0863">Zinc-finger</keyword>
<reference evidence="4" key="2">
    <citation type="submission" date="2015-08" db="UniProtKB">
        <authorList>
            <consortium name="WormBaseParasite"/>
        </authorList>
    </citation>
    <scope>IDENTIFICATION</scope>
</reference>
<name>A0A0K0FQG8_STRVS</name>
<proteinExistence type="predicted"/>
<dbReference type="GO" id="GO:0008270">
    <property type="term" value="F:zinc ion binding"/>
    <property type="evidence" value="ECO:0007669"/>
    <property type="project" value="UniProtKB-KW"/>
</dbReference>
<keyword evidence="1" id="KW-0479">Metal-binding</keyword>